<feature type="non-terminal residue" evidence="2">
    <location>
        <position position="572"/>
    </location>
</feature>
<evidence type="ECO:0000313" key="3">
    <source>
        <dbReference type="Proteomes" id="UP001233999"/>
    </source>
</evidence>
<dbReference type="Proteomes" id="UP001233999">
    <property type="component" value="Unassembled WGS sequence"/>
</dbReference>
<feature type="compositionally biased region" description="Basic residues" evidence="1">
    <location>
        <begin position="69"/>
        <end position="81"/>
    </location>
</feature>
<feature type="compositionally biased region" description="Low complexity" evidence="1">
    <location>
        <begin position="456"/>
        <end position="482"/>
    </location>
</feature>
<dbReference type="AlphaFoldDB" id="A0AAD7ZS36"/>
<dbReference type="EMBL" id="JASPKZ010007251">
    <property type="protein sequence ID" value="KAJ9585693.1"/>
    <property type="molecule type" value="Genomic_DNA"/>
</dbReference>
<proteinExistence type="predicted"/>
<feature type="compositionally biased region" description="Basic and acidic residues" evidence="1">
    <location>
        <begin position="360"/>
        <end position="378"/>
    </location>
</feature>
<feature type="region of interest" description="Disordered" evidence="1">
    <location>
        <begin position="120"/>
        <end position="139"/>
    </location>
</feature>
<comment type="caution">
    <text evidence="2">The sequence shown here is derived from an EMBL/GenBank/DDBJ whole genome shotgun (WGS) entry which is preliminary data.</text>
</comment>
<keyword evidence="3" id="KW-1185">Reference proteome</keyword>
<reference evidence="2" key="2">
    <citation type="submission" date="2023-05" db="EMBL/GenBank/DDBJ databases">
        <authorList>
            <person name="Fouks B."/>
        </authorList>
    </citation>
    <scope>NUCLEOTIDE SEQUENCE</scope>
    <source>
        <strain evidence="2">Stay&amp;Tobe</strain>
        <tissue evidence="2">Testes</tissue>
    </source>
</reference>
<accession>A0AAD7ZS36</accession>
<feature type="compositionally biased region" description="Polar residues" evidence="1">
    <location>
        <begin position="313"/>
        <end position="322"/>
    </location>
</feature>
<evidence type="ECO:0000256" key="1">
    <source>
        <dbReference type="SAM" id="MobiDB-lite"/>
    </source>
</evidence>
<gene>
    <name evidence="2" type="ORF">L9F63_002483</name>
</gene>
<protein>
    <submittedName>
        <fullName evidence="2">Uncharacterized protein</fullName>
    </submittedName>
</protein>
<feature type="compositionally biased region" description="Polar residues" evidence="1">
    <location>
        <begin position="382"/>
        <end position="391"/>
    </location>
</feature>
<feature type="region of interest" description="Disordered" evidence="1">
    <location>
        <begin position="312"/>
        <end position="404"/>
    </location>
</feature>
<feature type="region of interest" description="Disordered" evidence="1">
    <location>
        <begin position="437"/>
        <end position="572"/>
    </location>
</feature>
<feature type="compositionally biased region" description="Basic and acidic residues" evidence="1">
    <location>
        <begin position="514"/>
        <end position="523"/>
    </location>
</feature>
<sequence length="572" mass="63507">STINPRAAMPRLSETDSSIGGYEDGDEEENRDSSLNLTAIAGLQPKERVVVNGDKISPSSLRHRDSSNRLHHQNQRTHPLRRSPGSEGNNKKLVSNNSSSSSSSSSSSCTGRIGSAQAFRRMPEPAPHGYHTWDGRNRVRRSRSLQLPETKSPGALSPSSHSHTDVIVKIGSEPAERPRRPFIQQRKVQSEESRFEDGLRWEDEARAVTDYLHGTRSRAAARALLQARYHAEHELERRGSKEQEPAFNIFFVSRNKNKQQQQQQLQQRQRVLQRGATTPTTAAGHVLCMEMNPCNPDTCDFWPHCAHRDTLYPPSSHTPSQNHRGRNESRRNYDNDEKGKRGEISRGGAQSTRSSPASLERVDEYDHTMPRKNQNEKKSRWRSSQQGQYSQIPRRPATFGSSSERLLKSSLESASSAGSAGVVSPLLDLVDDEFDRPLSVTKERKVSPVIASVVNSRSPSAVGGTSSSSSSSSDVWVTTSDRTVTKSPRTQKSSGTSTPLEDASSTGMLMTKSPVRDRDKSVLEPRPGSAPTERQDDRNKVMLDSQQRSLSLPKSFLSERGVVPVVKAPKHR</sequence>
<feature type="compositionally biased region" description="Polar residues" evidence="1">
    <location>
        <begin position="348"/>
        <end position="357"/>
    </location>
</feature>
<feature type="compositionally biased region" description="Polar residues" evidence="1">
    <location>
        <begin position="486"/>
        <end position="508"/>
    </location>
</feature>
<feature type="compositionally biased region" description="Basic and acidic residues" evidence="1">
    <location>
        <begin position="325"/>
        <end position="344"/>
    </location>
</feature>
<organism evidence="2 3">
    <name type="scientific">Diploptera punctata</name>
    <name type="common">Pacific beetle cockroach</name>
    <dbReference type="NCBI Taxonomy" id="6984"/>
    <lineage>
        <taxon>Eukaryota</taxon>
        <taxon>Metazoa</taxon>
        <taxon>Ecdysozoa</taxon>
        <taxon>Arthropoda</taxon>
        <taxon>Hexapoda</taxon>
        <taxon>Insecta</taxon>
        <taxon>Pterygota</taxon>
        <taxon>Neoptera</taxon>
        <taxon>Polyneoptera</taxon>
        <taxon>Dictyoptera</taxon>
        <taxon>Blattodea</taxon>
        <taxon>Blaberoidea</taxon>
        <taxon>Blaberidae</taxon>
        <taxon>Diplopterinae</taxon>
        <taxon>Diploptera</taxon>
    </lineage>
</organism>
<feature type="compositionally biased region" description="Low complexity" evidence="1">
    <location>
        <begin position="95"/>
        <end position="108"/>
    </location>
</feature>
<name>A0AAD7ZS36_DIPPU</name>
<feature type="region of interest" description="Disordered" evidence="1">
    <location>
        <begin position="1"/>
        <end position="113"/>
    </location>
</feature>
<reference evidence="2" key="1">
    <citation type="journal article" date="2023" name="IScience">
        <title>Live-bearing cockroach genome reveals convergent evolutionary mechanisms linked to viviparity in insects and beyond.</title>
        <authorList>
            <person name="Fouks B."/>
            <person name="Harrison M.C."/>
            <person name="Mikhailova A.A."/>
            <person name="Marchal E."/>
            <person name="English S."/>
            <person name="Carruthers M."/>
            <person name="Jennings E.C."/>
            <person name="Chiamaka E.L."/>
            <person name="Frigard R.A."/>
            <person name="Pippel M."/>
            <person name="Attardo G.M."/>
            <person name="Benoit J.B."/>
            <person name="Bornberg-Bauer E."/>
            <person name="Tobe S.S."/>
        </authorList>
    </citation>
    <scope>NUCLEOTIDE SEQUENCE</scope>
    <source>
        <strain evidence="2">Stay&amp;Tobe</strain>
    </source>
</reference>
<evidence type="ECO:0000313" key="2">
    <source>
        <dbReference type="EMBL" id="KAJ9585693.1"/>
    </source>
</evidence>